<evidence type="ECO:0000313" key="3">
    <source>
        <dbReference type="Proteomes" id="UP001589575"/>
    </source>
</evidence>
<keyword evidence="3" id="KW-1185">Reference proteome</keyword>
<feature type="compositionally biased region" description="Low complexity" evidence="1">
    <location>
        <begin position="57"/>
        <end position="69"/>
    </location>
</feature>
<organism evidence="2 3">
    <name type="scientific">Citricoccus parietis</name>
    <dbReference type="NCBI Taxonomy" id="592307"/>
    <lineage>
        <taxon>Bacteria</taxon>
        <taxon>Bacillati</taxon>
        <taxon>Actinomycetota</taxon>
        <taxon>Actinomycetes</taxon>
        <taxon>Micrococcales</taxon>
        <taxon>Micrococcaceae</taxon>
        <taxon>Citricoccus</taxon>
    </lineage>
</organism>
<proteinExistence type="predicted"/>
<evidence type="ECO:0000313" key="2">
    <source>
        <dbReference type="EMBL" id="MFB9072233.1"/>
    </source>
</evidence>
<dbReference type="Proteomes" id="UP001589575">
    <property type="component" value="Unassembled WGS sequence"/>
</dbReference>
<comment type="caution">
    <text evidence="2">The sequence shown here is derived from an EMBL/GenBank/DDBJ whole genome shotgun (WGS) entry which is preliminary data.</text>
</comment>
<evidence type="ECO:0000256" key="1">
    <source>
        <dbReference type="SAM" id="MobiDB-lite"/>
    </source>
</evidence>
<feature type="region of interest" description="Disordered" evidence="1">
    <location>
        <begin position="46"/>
        <end position="69"/>
    </location>
</feature>
<gene>
    <name evidence="2" type="ORF">ACFFX0_13890</name>
</gene>
<accession>A0ABV5FZX1</accession>
<protein>
    <submittedName>
        <fullName evidence="2">Uncharacterized protein</fullName>
    </submittedName>
</protein>
<sequence length="69" mass="7591">MRTLGSAGNDRLEWYAARDLHRITASTVTWAGEDLGRLADLDPPAEFGFSSTPRQPSLTTLTSTVRLSR</sequence>
<reference evidence="2 3" key="1">
    <citation type="submission" date="2024-09" db="EMBL/GenBank/DDBJ databases">
        <authorList>
            <person name="Sun Q."/>
            <person name="Mori K."/>
        </authorList>
    </citation>
    <scope>NUCLEOTIDE SEQUENCE [LARGE SCALE GENOMIC DNA]</scope>
    <source>
        <strain evidence="2 3">CCM 7609</strain>
    </source>
</reference>
<name>A0ABV5FZX1_9MICC</name>
<dbReference type="EMBL" id="JBHMFI010000001">
    <property type="protein sequence ID" value="MFB9072233.1"/>
    <property type="molecule type" value="Genomic_DNA"/>
</dbReference>